<dbReference type="SUPFAM" id="SSF56219">
    <property type="entry name" value="DNase I-like"/>
    <property type="match status" value="1"/>
</dbReference>
<dbReference type="AlphaFoldDB" id="A0A8X6WC88"/>
<dbReference type="Pfam" id="PF14529">
    <property type="entry name" value="Exo_endo_phos_2"/>
    <property type="match status" value="1"/>
</dbReference>
<comment type="caution">
    <text evidence="2">The sequence shown here is derived from an EMBL/GenBank/DDBJ whole genome shotgun (WGS) entry which is preliminary data.</text>
</comment>
<reference evidence="2" key="1">
    <citation type="submission" date="2020-08" db="EMBL/GenBank/DDBJ databases">
        <title>Multicomponent nature underlies the extraordinary mechanical properties of spider dragline silk.</title>
        <authorList>
            <person name="Kono N."/>
            <person name="Nakamura H."/>
            <person name="Mori M."/>
            <person name="Yoshida Y."/>
            <person name="Ohtoshi R."/>
            <person name="Malay A.D."/>
            <person name="Moran D.A.P."/>
            <person name="Tomita M."/>
            <person name="Numata K."/>
            <person name="Arakawa K."/>
        </authorList>
    </citation>
    <scope>NUCLEOTIDE SEQUENCE</scope>
</reference>
<gene>
    <name evidence="2" type="primary">AVEN_12296_1</name>
    <name evidence="2" type="ORF">TNCV_4199081</name>
</gene>
<dbReference type="Gene3D" id="3.60.10.10">
    <property type="entry name" value="Endonuclease/exonuclease/phosphatase"/>
    <property type="match status" value="1"/>
</dbReference>
<evidence type="ECO:0000313" key="3">
    <source>
        <dbReference type="Proteomes" id="UP000887159"/>
    </source>
</evidence>
<name>A0A8X6WC88_TRICX</name>
<dbReference type="InterPro" id="IPR036691">
    <property type="entry name" value="Endo/exonu/phosph_ase_sf"/>
</dbReference>
<accession>A0A8X6WC88</accession>
<keyword evidence="3" id="KW-1185">Reference proteome</keyword>
<dbReference type="EMBL" id="BMAU01021400">
    <property type="protein sequence ID" value="GFY31596.1"/>
    <property type="molecule type" value="Genomic_DNA"/>
</dbReference>
<sequence>MWGSDHISRYSNEFVEWITDSNLVLLNTTVPTYRSSADATSLLDLTVCSSSISGYCNSYVLDCSFESNHSPIITELSLLNSNKRIFKEVNWQAVMNQTHFIFNNPEVDSENLSDKILHVIANNIREIKVSNRSFPPWWNSTCYKFYKLKKIFRKRAIKEISSEL</sequence>
<dbReference type="GO" id="GO:0003824">
    <property type="term" value="F:catalytic activity"/>
    <property type="evidence" value="ECO:0007669"/>
    <property type="project" value="InterPro"/>
</dbReference>
<dbReference type="Proteomes" id="UP000887159">
    <property type="component" value="Unassembled WGS sequence"/>
</dbReference>
<evidence type="ECO:0000259" key="1">
    <source>
        <dbReference type="Pfam" id="PF14529"/>
    </source>
</evidence>
<feature type="domain" description="Endonuclease/exonuclease/phosphatase" evidence="1">
    <location>
        <begin position="1"/>
        <end position="73"/>
    </location>
</feature>
<organism evidence="2 3">
    <name type="scientific">Trichonephila clavipes</name>
    <name type="common">Golden silk orbweaver</name>
    <name type="synonym">Nephila clavipes</name>
    <dbReference type="NCBI Taxonomy" id="2585209"/>
    <lineage>
        <taxon>Eukaryota</taxon>
        <taxon>Metazoa</taxon>
        <taxon>Ecdysozoa</taxon>
        <taxon>Arthropoda</taxon>
        <taxon>Chelicerata</taxon>
        <taxon>Arachnida</taxon>
        <taxon>Araneae</taxon>
        <taxon>Araneomorphae</taxon>
        <taxon>Entelegynae</taxon>
        <taxon>Araneoidea</taxon>
        <taxon>Nephilidae</taxon>
        <taxon>Trichonephila</taxon>
    </lineage>
</organism>
<dbReference type="InterPro" id="IPR005135">
    <property type="entry name" value="Endo/exonuclease/phosphatase"/>
</dbReference>
<evidence type="ECO:0000313" key="2">
    <source>
        <dbReference type="EMBL" id="GFY31596.1"/>
    </source>
</evidence>
<protein>
    <recommendedName>
        <fullName evidence="1">Endonuclease/exonuclease/phosphatase domain-containing protein</fullName>
    </recommendedName>
</protein>
<proteinExistence type="predicted"/>